<dbReference type="Pfam" id="PF00378">
    <property type="entry name" value="ECH_1"/>
    <property type="match status" value="1"/>
</dbReference>
<dbReference type="Gene3D" id="3.90.226.10">
    <property type="entry name" value="2-enoyl-CoA Hydratase, Chain A, domain 1"/>
    <property type="match status" value="1"/>
</dbReference>
<name>A0A8J3EJH0_9BACI</name>
<sequence length="254" mass="28736">MGETITYHLNAGGYGEIRLNRPEKRNAISLQMAKELKNALNYFRVQEIKFLLITANGEKIFCAGGDLNDLHGQLSKEEAFNRLVPMKEVLWEIVNFPVPVICLLIGDAYGGGCELATACDLRIASRETKFGFIQAKLGIVPGWGGGALLYEKVHPDFAFQWIIEGKVYDAKTLERKGWIHRVAEKSAILDEEQLLKPYMQRSRQQMKLIKKQYIKNLLQKPILASMTEEVKNSASLWDSPEHISAVEKFLARPS</sequence>
<evidence type="ECO:0000313" key="1">
    <source>
        <dbReference type="EMBL" id="GGH73357.1"/>
    </source>
</evidence>
<dbReference type="InterPro" id="IPR029045">
    <property type="entry name" value="ClpP/crotonase-like_dom_sf"/>
</dbReference>
<dbReference type="SUPFAM" id="SSF52096">
    <property type="entry name" value="ClpP/crotonase"/>
    <property type="match status" value="1"/>
</dbReference>
<proteinExistence type="predicted"/>
<reference evidence="1" key="1">
    <citation type="journal article" date="2014" name="Int. J. Syst. Evol. Microbiol.">
        <title>Complete genome sequence of Corynebacterium casei LMG S-19264T (=DSM 44701T), isolated from a smear-ripened cheese.</title>
        <authorList>
            <consortium name="US DOE Joint Genome Institute (JGI-PGF)"/>
            <person name="Walter F."/>
            <person name="Albersmeier A."/>
            <person name="Kalinowski J."/>
            <person name="Ruckert C."/>
        </authorList>
    </citation>
    <scope>NUCLEOTIDE SEQUENCE</scope>
    <source>
        <strain evidence="1">CGMCC 1.12360</strain>
    </source>
</reference>
<dbReference type="PANTHER" id="PTHR11941:SF54">
    <property type="entry name" value="ENOYL-COA HYDRATASE, MITOCHONDRIAL"/>
    <property type="match status" value="1"/>
</dbReference>
<dbReference type="EMBL" id="BMEV01000015">
    <property type="protein sequence ID" value="GGH73357.1"/>
    <property type="molecule type" value="Genomic_DNA"/>
</dbReference>
<protein>
    <recommendedName>
        <fullName evidence="3">Enoyl-CoA hydratase/isomerase family protein</fullName>
    </recommendedName>
</protein>
<accession>A0A8J3EJH0</accession>
<evidence type="ECO:0000313" key="2">
    <source>
        <dbReference type="Proteomes" id="UP000602050"/>
    </source>
</evidence>
<dbReference type="GO" id="GO:0006635">
    <property type="term" value="P:fatty acid beta-oxidation"/>
    <property type="evidence" value="ECO:0007669"/>
    <property type="project" value="TreeGrafter"/>
</dbReference>
<dbReference type="PANTHER" id="PTHR11941">
    <property type="entry name" value="ENOYL-COA HYDRATASE-RELATED"/>
    <property type="match status" value="1"/>
</dbReference>
<organism evidence="1 2">
    <name type="scientific">Compostibacillus humi</name>
    <dbReference type="NCBI Taxonomy" id="1245525"/>
    <lineage>
        <taxon>Bacteria</taxon>
        <taxon>Bacillati</taxon>
        <taxon>Bacillota</taxon>
        <taxon>Bacilli</taxon>
        <taxon>Bacillales</taxon>
        <taxon>Bacillaceae</taxon>
        <taxon>Compostibacillus</taxon>
    </lineage>
</organism>
<dbReference type="CDD" id="cd06558">
    <property type="entry name" value="crotonase-like"/>
    <property type="match status" value="1"/>
</dbReference>
<evidence type="ECO:0008006" key="3">
    <source>
        <dbReference type="Google" id="ProtNLM"/>
    </source>
</evidence>
<comment type="caution">
    <text evidence="1">The sequence shown here is derived from an EMBL/GenBank/DDBJ whole genome shotgun (WGS) entry which is preliminary data.</text>
</comment>
<keyword evidence="2" id="KW-1185">Reference proteome</keyword>
<dbReference type="RefSeq" id="WP_188391396.1">
    <property type="nucleotide sequence ID" value="NZ_BMEV01000015.1"/>
</dbReference>
<dbReference type="GO" id="GO:0003824">
    <property type="term" value="F:catalytic activity"/>
    <property type="evidence" value="ECO:0007669"/>
    <property type="project" value="UniProtKB-ARBA"/>
</dbReference>
<dbReference type="InterPro" id="IPR001753">
    <property type="entry name" value="Enoyl-CoA_hydra/iso"/>
</dbReference>
<gene>
    <name evidence="1" type="ORF">GCM10010978_11160</name>
</gene>
<reference evidence="1" key="2">
    <citation type="submission" date="2020-09" db="EMBL/GenBank/DDBJ databases">
        <authorList>
            <person name="Sun Q."/>
            <person name="Zhou Y."/>
        </authorList>
    </citation>
    <scope>NUCLEOTIDE SEQUENCE</scope>
    <source>
        <strain evidence="1">CGMCC 1.12360</strain>
    </source>
</reference>
<dbReference type="AlphaFoldDB" id="A0A8J3EJH0"/>
<dbReference type="Proteomes" id="UP000602050">
    <property type="component" value="Unassembled WGS sequence"/>
</dbReference>